<name>A0A3A8HNW4_9BACT</name>
<dbReference type="RefSeq" id="WP_120528530.1">
    <property type="nucleotide sequence ID" value="NZ_JABFJV010000076.1"/>
</dbReference>
<organism evidence="1 2">
    <name type="scientific">Corallococcus exercitus</name>
    <dbReference type="NCBI Taxonomy" id="2316736"/>
    <lineage>
        <taxon>Bacteria</taxon>
        <taxon>Pseudomonadati</taxon>
        <taxon>Myxococcota</taxon>
        <taxon>Myxococcia</taxon>
        <taxon>Myxococcales</taxon>
        <taxon>Cystobacterineae</taxon>
        <taxon>Myxococcaceae</taxon>
        <taxon>Corallococcus</taxon>
    </lineage>
</organism>
<reference evidence="1 2" key="1">
    <citation type="submission" date="2020-05" db="EMBL/GenBank/DDBJ databases">
        <authorList>
            <person name="Whitworth D."/>
        </authorList>
    </citation>
    <scope>NUCLEOTIDE SEQUENCE [LARGE SCALE GENOMIC DNA]</scope>
    <source>
        <strain evidence="1 2">AB043B</strain>
    </source>
</reference>
<dbReference type="EMBL" id="JABFJV010000076">
    <property type="protein sequence ID" value="NOK34594.1"/>
    <property type="molecule type" value="Genomic_DNA"/>
</dbReference>
<accession>A0A3A8HNW4</accession>
<gene>
    <name evidence="1" type="ORF">HMI49_15440</name>
</gene>
<protein>
    <submittedName>
        <fullName evidence="1">Uncharacterized protein</fullName>
    </submittedName>
</protein>
<keyword evidence="2" id="KW-1185">Reference proteome</keyword>
<evidence type="ECO:0000313" key="1">
    <source>
        <dbReference type="EMBL" id="NOK34594.1"/>
    </source>
</evidence>
<dbReference type="Proteomes" id="UP000563426">
    <property type="component" value="Unassembled WGS sequence"/>
</dbReference>
<dbReference type="AlphaFoldDB" id="A0A3A8HNW4"/>
<proteinExistence type="predicted"/>
<comment type="caution">
    <text evidence="1">The sequence shown here is derived from an EMBL/GenBank/DDBJ whole genome shotgun (WGS) entry which is preliminary data.</text>
</comment>
<sequence>MRLNFLPVIGLLFLPACGSKSEQTEGVGSLQGDKAFPVTWSGELLPRGPDGGTSFSIALLSDSDFSGLCTTPADAGYVLPPSRFLTVSVLGPPAAGTFEVGSATGPGFVQIQQRHTDGGTETLAVATSGSIHLTTATTDQLVGSFDVQVQARSDGMTTGLSGTFDAPFCANRK</sequence>
<dbReference type="OrthoDB" id="5523136at2"/>
<evidence type="ECO:0000313" key="2">
    <source>
        <dbReference type="Proteomes" id="UP000563426"/>
    </source>
</evidence>